<protein>
    <submittedName>
        <fullName evidence="1">Uncharacterized protein</fullName>
    </submittedName>
</protein>
<evidence type="ECO:0000313" key="2">
    <source>
        <dbReference type="Proteomes" id="UP000179099"/>
    </source>
</evidence>
<evidence type="ECO:0000313" key="1">
    <source>
        <dbReference type="EMBL" id="OGZ33951.1"/>
    </source>
</evidence>
<dbReference type="Proteomes" id="UP000179099">
    <property type="component" value="Unassembled WGS sequence"/>
</dbReference>
<comment type="caution">
    <text evidence="1">The sequence shown here is derived from an EMBL/GenBank/DDBJ whole genome shotgun (WGS) entry which is preliminary data.</text>
</comment>
<dbReference type="EMBL" id="MHMW01000021">
    <property type="protein sequence ID" value="OGZ33951.1"/>
    <property type="molecule type" value="Genomic_DNA"/>
</dbReference>
<sequence>MIIFYKHLCFYSSHKLGFYHSTKNKKIKELLLKEALANYLSISSPNYLCFRYFIACSTLSLREPAIIKNFIPIF</sequence>
<organism evidence="1 2">
    <name type="scientific">Candidatus Portnoybacteria bacterium RBG_19FT_COMBO_36_7</name>
    <dbReference type="NCBI Taxonomy" id="1801992"/>
    <lineage>
        <taxon>Bacteria</taxon>
        <taxon>Candidatus Portnoyibacteriota</taxon>
    </lineage>
</organism>
<dbReference type="AlphaFoldDB" id="A0A1G2F8S6"/>
<proteinExistence type="predicted"/>
<accession>A0A1G2F8S6</accession>
<gene>
    <name evidence="1" type="ORF">A2Y98_00555</name>
</gene>
<dbReference type="STRING" id="1801992.A2Y98_00555"/>
<reference evidence="1 2" key="1">
    <citation type="journal article" date="2016" name="Nat. Commun.">
        <title>Thousands of microbial genomes shed light on interconnected biogeochemical processes in an aquifer system.</title>
        <authorList>
            <person name="Anantharaman K."/>
            <person name="Brown C.T."/>
            <person name="Hug L.A."/>
            <person name="Sharon I."/>
            <person name="Castelle C.J."/>
            <person name="Probst A.J."/>
            <person name="Thomas B.C."/>
            <person name="Singh A."/>
            <person name="Wilkins M.J."/>
            <person name="Karaoz U."/>
            <person name="Brodie E.L."/>
            <person name="Williams K.H."/>
            <person name="Hubbard S.S."/>
            <person name="Banfield J.F."/>
        </authorList>
    </citation>
    <scope>NUCLEOTIDE SEQUENCE [LARGE SCALE GENOMIC DNA]</scope>
</reference>
<name>A0A1G2F8S6_9BACT</name>